<evidence type="ECO:0000313" key="1">
    <source>
        <dbReference type="Proteomes" id="UP001652582"/>
    </source>
</evidence>
<proteinExistence type="predicted"/>
<dbReference type="RefSeq" id="XP_052743913.1">
    <property type="nucleotide sequence ID" value="XM_052887953.1"/>
</dbReference>
<reference evidence="2" key="2">
    <citation type="submission" date="2025-08" db="UniProtKB">
        <authorList>
            <consortium name="RefSeq"/>
        </authorList>
    </citation>
    <scope>IDENTIFICATION</scope>
</reference>
<dbReference type="GeneID" id="112043755"/>
<gene>
    <name evidence="2" type="primary">LOC112043755</name>
</gene>
<organism evidence="1 2">
    <name type="scientific">Bicyclus anynana</name>
    <name type="common">Squinting bush brown butterfly</name>
    <dbReference type="NCBI Taxonomy" id="110368"/>
    <lineage>
        <taxon>Eukaryota</taxon>
        <taxon>Metazoa</taxon>
        <taxon>Ecdysozoa</taxon>
        <taxon>Arthropoda</taxon>
        <taxon>Hexapoda</taxon>
        <taxon>Insecta</taxon>
        <taxon>Pterygota</taxon>
        <taxon>Neoptera</taxon>
        <taxon>Endopterygota</taxon>
        <taxon>Lepidoptera</taxon>
        <taxon>Glossata</taxon>
        <taxon>Ditrysia</taxon>
        <taxon>Papilionoidea</taxon>
        <taxon>Nymphalidae</taxon>
        <taxon>Satyrinae</taxon>
        <taxon>Satyrini</taxon>
        <taxon>Mycalesina</taxon>
        <taxon>Bicyclus</taxon>
    </lineage>
</organism>
<sequence length="521" mass="59784">MECLKQLKNIIWFKPEWSYLNVTKETNKFLSNCVDLPNANLVDNLEEIIKNSNAFPIKFPVDTVRLVQLKSRRPIERLKKNVVSTYTIIHERVLILMTRFLAYKKEFSSTIEKQLYQNMTLPEFIERILTKRAISFYGPRDRYLLITGEKGMSGWELIGSSEQKSPLLLEKCLSYDELKLSSLVYVSGYTDCINDGTRKNAAVVKDKDIEENAVMIGLIGPRLKRRSKMDYEDILVTKEQNIRDNGYGDESHKPHQIRQHMWRKMWCEFYDTENVTYEKVTPIVEKTRNETRPYIVRYHHKKNSKLIFDNEVYYKRISILAESTLLEAECRAVESGKHAFINVVGCGLGVWMVQPHQVDVYILTFLERIHFLLSKDLLNHVSDVNFAYIKVSPGIEGLFTKDTDQTEPALIKLFIDYKGHPKGGINVQMQNREPSSRLGGAHAGKLLVMTYPWDSNAHPGNEWWCGLLASTGDSAAASSTQITELHNAHINPAVSANNVRVVGRHGLKTLSEYCLSLTISD</sequence>
<evidence type="ECO:0000313" key="2">
    <source>
        <dbReference type="RefSeq" id="XP_052743913.1"/>
    </source>
</evidence>
<dbReference type="InterPro" id="IPR032063">
    <property type="entry name" value="MavL-like"/>
</dbReference>
<dbReference type="Proteomes" id="UP001652582">
    <property type="component" value="Chromosome 2"/>
</dbReference>
<reference evidence="1" key="1">
    <citation type="submission" date="2025-05" db="UniProtKB">
        <authorList>
            <consortium name="RefSeq"/>
        </authorList>
    </citation>
    <scope>NUCLEOTIDE SEQUENCE [LARGE SCALE GENOMIC DNA]</scope>
</reference>
<name>A0ABM3LXW2_BICAN</name>
<accession>A0ABM3LXW2</accession>
<protein>
    <submittedName>
        <fullName evidence="2">Uncharacterized protein LOC112043755</fullName>
    </submittedName>
</protein>
<keyword evidence="1" id="KW-1185">Reference proteome</keyword>
<dbReference type="Pfam" id="PF16062">
    <property type="entry name" value="MavL-like"/>
    <property type="match status" value="1"/>
</dbReference>